<reference evidence="7 8" key="1">
    <citation type="submission" date="2010-08" db="EMBL/GenBank/DDBJ databases">
        <title>Complete sequence of Clostridium cellulovorans 743B.</title>
        <authorList>
            <consortium name="US DOE Joint Genome Institute"/>
            <person name="Lucas S."/>
            <person name="Copeland A."/>
            <person name="Lapidus A."/>
            <person name="Cheng J.-F."/>
            <person name="Bruce D."/>
            <person name="Goodwin L."/>
            <person name="Pitluck S."/>
            <person name="Chertkov O."/>
            <person name="Detter J.C."/>
            <person name="Han C."/>
            <person name="Tapia R."/>
            <person name="Land M."/>
            <person name="Hauser L."/>
            <person name="Chang Y.-J."/>
            <person name="Jeffries C."/>
            <person name="Kyrpides N."/>
            <person name="Ivanova N."/>
            <person name="Mikhailova N."/>
            <person name="Hemme C.L."/>
            <person name="Woyke T."/>
        </authorList>
    </citation>
    <scope>NUCLEOTIDE SEQUENCE [LARGE SCALE GENOMIC DNA]</scope>
    <source>
        <strain evidence="8">ATCC 35296 / DSM 3052 / OCM 3 / 743B</strain>
    </source>
</reference>
<feature type="transmembrane region" description="Helical" evidence="5">
    <location>
        <begin position="125"/>
        <end position="147"/>
    </location>
</feature>
<evidence type="ECO:0000313" key="7">
    <source>
        <dbReference type="EMBL" id="ADL51860.1"/>
    </source>
</evidence>
<feature type="transmembrane region" description="Helical" evidence="5">
    <location>
        <begin position="97"/>
        <end position="113"/>
    </location>
</feature>
<dbReference type="RefSeq" id="WP_010076921.1">
    <property type="nucleotide sequence ID" value="NC_014393.1"/>
</dbReference>
<evidence type="ECO:0000259" key="6">
    <source>
        <dbReference type="Pfam" id="PF04932"/>
    </source>
</evidence>
<name>D9SMZ4_CLOC7</name>
<feature type="transmembrane region" description="Helical" evidence="5">
    <location>
        <begin position="167"/>
        <end position="183"/>
    </location>
</feature>
<accession>D9SMZ4</accession>
<dbReference type="PANTHER" id="PTHR37422">
    <property type="entry name" value="TEICHURONIC ACID BIOSYNTHESIS PROTEIN TUAE"/>
    <property type="match status" value="1"/>
</dbReference>
<protein>
    <submittedName>
        <fullName evidence="7">O-antigen polymerase</fullName>
    </submittedName>
</protein>
<feature type="transmembrane region" description="Helical" evidence="5">
    <location>
        <begin position="5"/>
        <end position="24"/>
    </location>
</feature>
<evidence type="ECO:0000256" key="1">
    <source>
        <dbReference type="ARBA" id="ARBA00004141"/>
    </source>
</evidence>
<feature type="transmembrane region" description="Helical" evidence="5">
    <location>
        <begin position="236"/>
        <end position="253"/>
    </location>
</feature>
<gene>
    <name evidence="7" type="ordered locus">Clocel_2117</name>
</gene>
<evidence type="ECO:0000256" key="2">
    <source>
        <dbReference type="ARBA" id="ARBA00022692"/>
    </source>
</evidence>
<dbReference type="InterPro" id="IPR051533">
    <property type="entry name" value="WaaL-like"/>
</dbReference>
<keyword evidence="3 5" id="KW-1133">Transmembrane helix</keyword>
<keyword evidence="8" id="KW-1185">Reference proteome</keyword>
<evidence type="ECO:0000256" key="3">
    <source>
        <dbReference type="ARBA" id="ARBA00022989"/>
    </source>
</evidence>
<feature type="transmembrane region" description="Helical" evidence="5">
    <location>
        <begin position="30"/>
        <end position="47"/>
    </location>
</feature>
<feature type="transmembrane region" description="Helical" evidence="5">
    <location>
        <begin position="68"/>
        <end position="85"/>
    </location>
</feature>
<dbReference type="Pfam" id="PF04932">
    <property type="entry name" value="Wzy_C"/>
    <property type="match status" value="1"/>
</dbReference>
<sequence length="404" mass="46692">MNTNWFMMLFGIYLTIFPLFPSAINRKTLFTEFFMLILMIIYLAINLKSKDKKIQFIKNLKEFFTDKLSITLLVLLGFMLISISYSTDLILVLKDSMRFIVALGIFFIVRFEIKSKKSLDNLIKLIYIPAFIEFTYGIIQYITGWGLIFHTGDIARIEGNVGHPNTLAGYAVLLFFPLFFIMVNEKKKKWKIFYAVELLLLVVNIVLTFSRNSWLALVLGILILCIYYSWKFLIPLGIGGIIALSISTIRLRLTQFVDPNINSGRIKIWTLTLKCFKEHPILGVGAGNYEAVHKSYVARYPQYDPGEQIYHTHNVYLKMLSELGIVGFVTYVVGAFFILKKIFTVHNKLSGYYKDLMGGILISFITAYFVINMFDNVMVLPQIMNYFYLFLGIVYVIERLNKNA</sequence>
<dbReference type="EMBL" id="CP002160">
    <property type="protein sequence ID" value="ADL51860.1"/>
    <property type="molecule type" value="Genomic_DNA"/>
</dbReference>
<organism evidence="7 8">
    <name type="scientific">Clostridium cellulovorans (strain ATCC 35296 / DSM 3052 / OCM 3 / 743B)</name>
    <dbReference type="NCBI Taxonomy" id="573061"/>
    <lineage>
        <taxon>Bacteria</taxon>
        <taxon>Bacillati</taxon>
        <taxon>Bacillota</taxon>
        <taxon>Clostridia</taxon>
        <taxon>Eubacteriales</taxon>
        <taxon>Clostridiaceae</taxon>
        <taxon>Clostridium</taxon>
    </lineage>
</organism>
<dbReference type="STRING" id="573061.Clocel_2117"/>
<feature type="transmembrane region" description="Helical" evidence="5">
    <location>
        <begin position="319"/>
        <end position="339"/>
    </location>
</feature>
<dbReference type="PANTHER" id="PTHR37422:SF17">
    <property type="entry name" value="O-ANTIGEN LIGASE"/>
    <property type="match status" value="1"/>
</dbReference>
<feature type="domain" description="O-antigen ligase-related" evidence="6">
    <location>
        <begin position="198"/>
        <end position="332"/>
    </location>
</feature>
<feature type="transmembrane region" description="Helical" evidence="5">
    <location>
        <begin position="190"/>
        <end position="207"/>
    </location>
</feature>
<dbReference type="InterPro" id="IPR007016">
    <property type="entry name" value="O-antigen_ligase-rel_domated"/>
</dbReference>
<dbReference type="KEGG" id="ccb:Clocel_2117"/>
<dbReference type="GO" id="GO:0016020">
    <property type="term" value="C:membrane"/>
    <property type="evidence" value="ECO:0007669"/>
    <property type="project" value="UniProtKB-SubCell"/>
</dbReference>
<dbReference type="AlphaFoldDB" id="D9SMZ4"/>
<dbReference type="OrthoDB" id="9806320at2"/>
<comment type="subcellular location">
    <subcellularLocation>
        <location evidence="1">Membrane</location>
        <topology evidence="1">Multi-pass membrane protein</topology>
    </subcellularLocation>
</comment>
<dbReference type="HOGENOM" id="CLU_033061_0_0_9"/>
<keyword evidence="4 5" id="KW-0472">Membrane</keyword>
<evidence type="ECO:0000313" key="8">
    <source>
        <dbReference type="Proteomes" id="UP000002730"/>
    </source>
</evidence>
<evidence type="ECO:0000256" key="4">
    <source>
        <dbReference type="ARBA" id="ARBA00023136"/>
    </source>
</evidence>
<dbReference type="Proteomes" id="UP000002730">
    <property type="component" value="Chromosome"/>
</dbReference>
<evidence type="ECO:0000256" key="5">
    <source>
        <dbReference type="SAM" id="Phobius"/>
    </source>
</evidence>
<feature type="transmembrane region" description="Helical" evidence="5">
    <location>
        <begin position="213"/>
        <end position="229"/>
    </location>
</feature>
<proteinExistence type="predicted"/>
<feature type="transmembrane region" description="Helical" evidence="5">
    <location>
        <begin position="351"/>
        <end position="371"/>
    </location>
</feature>
<dbReference type="eggNOG" id="COG3307">
    <property type="taxonomic scope" value="Bacteria"/>
</dbReference>
<keyword evidence="2 5" id="KW-0812">Transmembrane</keyword>
<feature type="transmembrane region" description="Helical" evidence="5">
    <location>
        <begin position="377"/>
        <end position="397"/>
    </location>
</feature>